<organism evidence="2 3">
    <name type="scientific">Paeniglutamicibacter cryotolerans</name>
    <dbReference type="NCBI Taxonomy" id="670079"/>
    <lineage>
        <taxon>Bacteria</taxon>
        <taxon>Bacillati</taxon>
        <taxon>Actinomycetota</taxon>
        <taxon>Actinomycetes</taxon>
        <taxon>Micrococcales</taxon>
        <taxon>Micrococcaceae</taxon>
        <taxon>Paeniglutamicibacter</taxon>
    </lineage>
</organism>
<name>A0A839QT63_9MICC</name>
<feature type="transmembrane region" description="Helical" evidence="1">
    <location>
        <begin position="44"/>
        <end position="63"/>
    </location>
</feature>
<dbReference type="Proteomes" id="UP000523000">
    <property type="component" value="Unassembled WGS sequence"/>
</dbReference>
<keyword evidence="3" id="KW-1185">Reference proteome</keyword>
<proteinExistence type="predicted"/>
<dbReference type="RefSeq" id="WP_183511736.1">
    <property type="nucleotide sequence ID" value="NZ_BAABGK010000012.1"/>
</dbReference>
<sequence>MTKKPKNHVHVGVLWLVGGVVTMAVFLGSIASGTHQDYGTVSPIWFVVLIGAVMTIFGIIGLTKRRHTGDSH</sequence>
<keyword evidence="1" id="KW-1133">Transmembrane helix</keyword>
<comment type="caution">
    <text evidence="2">The sequence shown here is derived from an EMBL/GenBank/DDBJ whole genome shotgun (WGS) entry which is preliminary data.</text>
</comment>
<reference evidence="2 3" key="1">
    <citation type="submission" date="2020-08" db="EMBL/GenBank/DDBJ databases">
        <title>Sequencing the genomes of 1000 actinobacteria strains.</title>
        <authorList>
            <person name="Klenk H.-P."/>
        </authorList>
    </citation>
    <scope>NUCLEOTIDE SEQUENCE [LARGE SCALE GENOMIC DNA]</scope>
    <source>
        <strain evidence="2 3">DSM 22826</strain>
    </source>
</reference>
<evidence type="ECO:0000256" key="1">
    <source>
        <dbReference type="SAM" id="Phobius"/>
    </source>
</evidence>
<feature type="transmembrane region" description="Helical" evidence="1">
    <location>
        <begin position="12"/>
        <end position="32"/>
    </location>
</feature>
<keyword evidence="1" id="KW-0812">Transmembrane</keyword>
<evidence type="ECO:0000313" key="2">
    <source>
        <dbReference type="EMBL" id="MBB2996462.1"/>
    </source>
</evidence>
<protein>
    <submittedName>
        <fullName evidence="2">Lipopolysaccharide export LptBFGC system permease protein LptF</fullName>
    </submittedName>
</protein>
<dbReference type="EMBL" id="JACHVS010000001">
    <property type="protein sequence ID" value="MBB2996462.1"/>
    <property type="molecule type" value="Genomic_DNA"/>
</dbReference>
<evidence type="ECO:0000313" key="3">
    <source>
        <dbReference type="Proteomes" id="UP000523000"/>
    </source>
</evidence>
<dbReference type="AlphaFoldDB" id="A0A839QT63"/>
<accession>A0A839QT63</accession>
<gene>
    <name evidence="2" type="ORF">E9229_002653</name>
</gene>
<keyword evidence="1" id="KW-0472">Membrane</keyword>